<dbReference type="GO" id="GO:0034755">
    <property type="term" value="P:iron ion transmembrane transport"/>
    <property type="evidence" value="ECO:0007669"/>
    <property type="project" value="TreeGrafter"/>
</dbReference>
<dbReference type="GO" id="GO:0005886">
    <property type="term" value="C:plasma membrane"/>
    <property type="evidence" value="ECO:0007669"/>
    <property type="project" value="TreeGrafter"/>
</dbReference>
<sequence>MSLAYLDPGNLESDLQQGAYTGYTLVWVLFWATVMGLVLQEMSARLALVSGSDLAQMVRLEYPRWLNYIIYVMMEIAVVAADIQEVVGSAIAIYLVTGGYVPVIVGCLITACDTFTFLAVQYFGVRYLEALICVLVSTMAVCFFVNWGKSSTDVGNLLYGWVVPTVPAYGLTQAVSTIGAVVMPHNLYLHSGLVLSRKVNRSSKHKVNDAIWYARIESAGALLVSFLINLALVAPNANSFFSKTCAETPSNSGPFACISRAAWAKAGSDDSDGQGEACILRGGGAGVCSELGLLSEGYALQHAFNNASLYIWAIGLLAAGQAATMTCTYAGQVIMGGCLQIRLAPWKRTALTRLFAIGPALAVAASTYNNQSLFNNINEYLNVLQSVQLPFAMLPVLHFARQSKLLGIFASRSWLRAVSYFFAAIVMVVNVILIVQFVEDYPVGAIVGVCCYGIGYCVCCVCMLVDSKHLTANLAALKFVRS</sequence>
<dbReference type="InterPro" id="IPR001046">
    <property type="entry name" value="NRAMP_fam"/>
</dbReference>
<dbReference type="NCBIfam" id="TIGR01197">
    <property type="entry name" value="nramp"/>
    <property type="match status" value="1"/>
</dbReference>
<evidence type="ECO:0000256" key="3">
    <source>
        <dbReference type="ARBA" id="ARBA00022692"/>
    </source>
</evidence>
<feature type="transmembrane region" description="Helical" evidence="6">
    <location>
        <begin position="210"/>
        <end position="234"/>
    </location>
</feature>
<evidence type="ECO:0000256" key="1">
    <source>
        <dbReference type="ARBA" id="ARBA00004141"/>
    </source>
</evidence>
<accession>A0A7S0JAL6</accession>
<feature type="transmembrane region" description="Helical" evidence="6">
    <location>
        <begin position="380"/>
        <end position="400"/>
    </location>
</feature>
<feature type="transmembrane region" description="Helical" evidence="6">
    <location>
        <begin position="350"/>
        <end position="368"/>
    </location>
</feature>
<evidence type="ECO:0000256" key="4">
    <source>
        <dbReference type="ARBA" id="ARBA00022989"/>
    </source>
</evidence>
<dbReference type="PANTHER" id="PTHR11706">
    <property type="entry name" value="SOLUTE CARRIER PROTEIN FAMILY 11 MEMBER"/>
    <property type="match status" value="1"/>
</dbReference>
<reference evidence="7" key="1">
    <citation type="submission" date="2021-01" db="EMBL/GenBank/DDBJ databases">
        <authorList>
            <person name="Corre E."/>
            <person name="Pelletier E."/>
            <person name="Niang G."/>
            <person name="Scheremetjew M."/>
            <person name="Finn R."/>
            <person name="Kale V."/>
            <person name="Holt S."/>
            <person name="Cochrane G."/>
            <person name="Meng A."/>
            <person name="Brown T."/>
            <person name="Cohen L."/>
        </authorList>
    </citation>
    <scope>NUCLEOTIDE SEQUENCE</scope>
    <source>
        <strain evidence="7">RCC1130</strain>
    </source>
</reference>
<dbReference type="GO" id="GO:0005384">
    <property type="term" value="F:manganese ion transmembrane transporter activity"/>
    <property type="evidence" value="ECO:0007669"/>
    <property type="project" value="TreeGrafter"/>
</dbReference>
<feature type="transmembrane region" description="Helical" evidence="6">
    <location>
        <begin position="309"/>
        <end position="330"/>
    </location>
</feature>
<feature type="transmembrane region" description="Helical" evidence="6">
    <location>
        <begin position="68"/>
        <end position="94"/>
    </location>
</feature>
<keyword evidence="2" id="KW-0813">Transport</keyword>
<evidence type="ECO:0000256" key="5">
    <source>
        <dbReference type="ARBA" id="ARBA00023136"/>
    </source>
</evidence>
<organism evidence="7">
    <name type="scientific">Calcidiscus leptoporus</name>
    <dbReference type="NCBI Taxonomy" id="127549"/>
    <lineage>
        <taxon>Eukaryota</taxon>
        <taxon>Haptista</taxon>
        <taxon>Haptophyta</taxon>
        <taxon>Prymnesiophyceae</taxon>
        <taxon>Coccolithales</taxon>
        <taxon>Calcidiscaceae</taxon>
        <taxon>Calcidiscus</taxon>
    </lineage>
</organism>
<dbReference type="Pfam" id="PF01566">
    <property type="entry name" value="Nramp"/>
    <property type="match status" value="1"/>
</dbReference>
<feature type="transmembrane region" description="Helical" evidence="6">
    <location>
        <begin position="100"/>
        <end position="120"/>
    </location>
</feature>
<proteinExistence type="predicted"/>
<feature type="transmembrane region" description="Helical" evidence="6">
    <location>
        <begin position="444"/>
        <end position="465"/>
    </location>
</feature>
<evidence type="ECO:0008006" key="8">
    <source>
        <dbReference type="Google" id="ProtNLM"/>
    </source>
</evidence>
<feature type="transmembrane region" description="Helical" evidence="6">
    <location>
        <begin position="127"/>
        <end position="148"/>
    </location>
</feature>
<protein>
    <recommendedName>
        <fullName evidence="8">Natural resistance-associated macrophage protein</fullName>
    </recommendedName>
</protein>
<evidence type="ECO:0000256" key="6">
    <source>
        <dbReference type="SAM" id="Phobius"/>
    </source>
</evidence>
<dbReference type="AlphaFoldDB" id="A0A7S0JAL6"/>
<dbReference type="PRINTS" id="PR00447">
    <property type="entry name" value="NATRESASSCMP"/>
</dbReference>
<comment type="subcellular location">
    <subcellularLocation>
        <location evidence="1">Membrane</location>
        <topology evidence="1">Multi-pass membrane protein</topology>
    </subcellularLocation>
</comment>
<gene>
    <name evidence="7" type="ORF">CLEP1334_LOCUS21390</name>
</gene>
<name>A0A7S0JAL6_9EUKA</name>
<dbReference type="PANTHER" id="PTHR11706:SF33">
    <property type="entry name" value="NATURAL RESISTANCE-ASSOCIATED MACROPHAGE PROTEIN 2"/>
    <property type="match status" value="1"/>
</dbReference>
<dbReference type="EMBL" id="HBER01042455">
    <property type="protein sequence ID" value="CAD8546100.1"/>
    <property type="molecule type" value="Transcribed_RNA"/>
</dbReference>
<feature type="transmembrane region" description="Helical" evidence="6">
    <location>
        <begin position="168"/>
        <end position="189"/>
    </location>
</feature>
<keyword evidence="5 6" id="KW-0472">Membrane</keyword>
<keyword evidence="3 6" id="KW-0812">Transmembrane</keyword>
<keyword evidence="4 6" id="KW-1133">Transmembrane helix</keyword>
<dbReference type="GO" id="GO:0015086">
    <property type="term" value="F:cadmium ion transmembrane transporter activity"/>
    <property type="evidence" value="ECO:0007669"/>
    <property type="project" value="TreeGrafter"/>
</dbReference>
<feature type="transmembrane region" description="Helical" evidence="6">
    <location>
        <begin position="420"/>
        <end position="438"/>
    </location>
</feature>
<evidence type="ECO:0000256" key="2">
    <source>
        <dbReference type="ARBA" id="ARBA00022448"/>
    </source>
</evidence>
<feature type="transmembrane region" description="Helical" evidence="6">
    <location>
        <begin position="20"/>
        <end position="39"/>
    </location>
</feature>
<dbReference type="NCBIfam" id="NF037982">
    <property type="entry name" value="Nramp_1"/>
    <property type="match status" value="1"/>
</dbReference>
<evidence type="ECO:0000313" key="7">
    <source>
        <dbReference type="EMBL" id="CAD8546100.1"/>
    </source>
</evidence>